<feature type="transmembrane region" description="Helical" evidence="8">
    <location>
        <begin position="214"/>
        <end position="234"/>
    </location>
</feature>
<dbReference type="AlphaFoldDB" id="A0A371BY39"/>
<keyword evidence="5 8" id="KW-0472">Membrane</keyword>
<feature type="transmembrane region" description="Helical" evidence="8">
    <location>
        <begin position="406"/>
        <end position="423"/>
    </location>
</feature>
<proteinExistence type="inferred from homology"/>
<organism evidence="10 11">
    <name type="scientific">Yarrowia lipolytica</name>
    <name type="common">Candida lipolytica</name>
    <dbReference type="NCBI Taxonomy" id="4952"/>
    <lineage>
        <taxon>Eukaryota</taxon>
        <taxon>Fungi</taxon>
        <taxon>Dikarya</taxon>
        <taxon>Ascomycota</taxon>
        <taxon>Saccharomycotina</taxon>
        <taxon>Dipodascomycetes</taxon>
        <taxon>Dipodascales</taxon>
        <taxon>Dipodascales incertae sedis</taxon>
        <taxon>Yarrowia</taxon>
    </lineage>
</organism>
<dbReference type="FunFam" id="1.20.1250.20:FF:000245">
    <property type="entry name" value="MFS allantoate transporter"/>
    <property type="match status" value="1"/>
</dbReference>
<dbReference type="PANTHER" id="PTHR43791:SF1">
    <property type="entry name" value="ALLANTOATE PERMEASE"/>
    <property type="match status" value="1"/>
</dbReference>
<feature type="transmembrane region" description="Helical" evidence="8">
    <location>
        <begin position="51"/>
        <end position="68"/>
    </location>
</feature>
<dbReference type="InterPro" id="IPR020846">
    <property type="entry name" value="MFS_dom"/>
</dbReference>
<protein>
    <submittedName>
        <fullName evidence="10">Major facilitator superfamily domain-containing protein</fullName>
    </submittedName>
</protein>
<dbReference type="InterPro" id="IPR036259">
    <property type="entry name" value="MFS_trans_sf"/>
</dbReference>
<evidence type="ECO:0000256" key="1">
    <source>
        <dbReference type="ARBA" id="ARBA00004141"/>
    </source>
</evidence>
<dbReference type="PANTHER" id="PTHR43791">
    <property type="entry name" value="PERMEASE-RELATED"/>
    <property type="match status" value="1"/>
</dbReference>
<feature type="domain" description="Major facilitator superfamily (MFS) profile" evidence="9">
    <location>
        <begin position="55"/>
        <end position="465"/>
    </location>
</feature>
<reference evidence="10 11" key="1">
    <citation type="submission" date="2018-07" db="EMBL/GenBank/DDBJ databases">
        <title>Draft Genome Assemblies for Five Robust Yarrowia lipolytica Strains Exhibiting High Lipid Production and Pentose Sugar Utilization and Sugar Alcohol Secretion from Undetoxified Lignocellulosic Biomass Hydrolysates.</title>
        <authorList>
            <consortium name="DOE Joint Genome Institute"/>
            <person name="Walker C."/>
            <person name="Ryu S."/>
            <person name="Na H."/>
            <person name="Zane M."/>
            <person name="LaButti K."/>
            <person name="Lipzen A."/>
            <person name="Haridas S."/>
            <person name="Barry K."/>
            <person name="Grigoriev I.V."/>
            <person name="Quarterman J."/>
            <person name="Slininger P."/>
            <person name="Dien B."/>
            <person name="Trinh C.T."/>
        </authorList>
    </citation>
    <scope>NUCLEOTIDE SEQUENCE [LARGE SCALE GENOMIC DNA]</scope>
    <source>
        <strain evidence="10 11">YB392</strain>
    </source>
</reference>
<evidence type="ECO:0000256" key="7">
    <source>
        <dbReference type="SAM" id="MobiDB-lite"/>
    </source>
</evidence>
<feature type="transmembrane region" description="Helical" evidence="8">
    <location>
        <begin position="92"/>
        <end position="111"/>
    </location>
</feature>
<dbReference type="CDD" id="cd17327">
    <property type="entry name" value="MFS_FEN2_like"/>
    <property type="match status" value="1"/>
</dbReference>
<evidence type="ECO:0000256" key="6">
    <source>
        <dbReference type="ARBA" id="ARBA00037968"/>
    </source>
</evidence>
<evidence type="ECO:0000256" key="3">
    <source>
        <dbReference type="ARBA" id="ARBA00022692"/>
    </source>
</evidence>
<dbReference type="InterPro" id="IPR011701">
    <property type="entry name" value="MFS"/>
</dbReference>
<dbReference type="Pfam" id="PF07690">
    <property type="entry name" value="MFS_1"/>
    <property type="match status" value="1"/>
</dbReference>
<feature type="transmembrane region" description="Helical" evidence="8">
    <location>
        <begin position="372"/>
        <end position="394"/>
    </location>
</feature>
<evidence type="ECO:0000259" key="9">
    <source>
        <dbReference type="PROSITE" id="PS50850"/>
    </source>
</evidence>
<feature type="transmembrane region" description="Helical" evidence="8">
    <location>
        <begin position="347"/>
        <end position="366"/>
    </location>
</feature>
<evidence type="ECO:0000256" key="8">
    <source>
        <dbReference type="SAM" id="Phobius"/>
    </source>
</evidence>
<evidence type="ECO:0000256" key="4">
    <source>
        <dbReference type="ARBA" id="ARBA00022989"/>
    </source>
</evidence>
<dbReference type="PROSITE" id="PS50850">
    <property type="entry name" value="MFS"/>
    <property type="match status" value="1"/>
</dbReference>
<evidence type="ECO:0000256" key="2">
    <source>
        <dbReference type="ARBA" id="ARBA00022448"/>
    </source>
</evidence>
<dbReference type="FunFam" id="1.20.1250.20:FF:000064">
    <property type="entry name" value="MFS allantoate transporter"/>
    <property type="match status" value="1"/>
</dbReference>
<sequence>MSLSPSTSDVEKNSVRKPSLDSDAEVEKTPGVMLDTQIIDEATNTRILRKIDLCLMPLMMFIYVVQFMDKSTNSLASVMGMRQDLGMKGDDYSWSGTAFYIGYLAFEFPAVFMLQKFPMAKTLSVFVVLWGMVLCCHAVPRFGGFIALRTILGVLESAVTPAFVILTAQWYKREEQFLRTSIWFASNGLGLILGSLVAYGLTENHHLPMHGWKLLFIITGVLTMALGIVIFFHIPDDPSKAWFLNEEERKLVLARIASNQQGFENKTFKKEQVWEALTDIRTWLYFLFSVSNNIPNGGLTNFSTILLSETIGLGPTRALLMQTPQGGVEFVGCIFLGWVVQRTERRCLIATIAQAIALVASCLLAFLPHSQGAGLCGLYLVMLYPIGLICVLSLVASNTAGHTKKISVNAILLIGYCLGNLLGPQTFRAEDAPGYTAAKICIVVFFGLAIGITMLIWFVNVRENRRRDQLYGGDITEAELHELQTADLTDRQNKHFRYAF</sequence>
<feature type="region of interest" description="Disordered" evidence="7">
    <location>
        <begin position="1"/>
        <end position="27"/>
    </location>
</feature>
<dbReference type="SUPFAM" id="SSF103473">
    <property type="entry name" value="MFS general substrate transporter"/>
    <property type="match status" value="1"/>
</dbReference>
<dbReference type="GO" id="GO:0022857">
    <property type="term" value="F:transmembrane transporter activity"/>
    <property type="evidence" value="ECO:0007669"/>
    <property type="project" value="InterPro"/>
</dbReference>
<evidence type="ECO:0000256" key="5">
    <source>
        <dbReference type="ARBA" id="ARBA00023136"/>
    </source>
</evidence>
<feature type="transmembrane region" description="Helical" evidence="8">
    <location>
        <begin position="435"/>
        <end position="459"/>
    </location>
</feature>
<dbReference type="VEuPathDB" id="FungiDB:YALI0_D05819g"/>
<accession>A0A371BY39</accession>
<dbReference type="GO" id="GO:0016020">
    <property type="term" value="C:membrane"/>
    <property type="evidence" value="ECO:0007669"/>
    <property type="project" value="UniProtKB-SubCell"/>
</dbReference>
<name>A0A371BY39_YARLL</name>
<feature type="transmembrane region" description="Helical" evidence="8">
    <location>
        <begin position="123"/>
        <end position="140"/>
    </location>
</feature>
<feature type="transmembrane region" description="Helical" evidence="8">
    <location>
        <begin position="182"/>
        <end position="202"/>
    </location>
</feature>
<gene>
    <name evidence="10" type="ORF">B0I71DRAFT_137120</name>
</gene>
<evidence type="ECO:0000313" key="10">
    <source>
        <dbReference type="EMBL" id="RDW22722.1"/>
    </source>
</evidence>
<dbReference type="VEuPathDB" id="FungiDB:YALI1_D07486g"/>
<dbReference type="Proteomes" id="UP000256601">
    <property type="component" value="Unassembled WGS sequence"/>
</dbReference>
<feature type="compositionally biased region" description="Basic and acidic residues" evidence="7">
    <location>
        <begin position="9"/>
        <end position="27"/>
    </location>
</feature>
<dbReference type="EMBL" id="KZ859164">
    <property type="protein sequence ID" value="RDW22722.1"/>
    <property type="molecule type" value="Genomic_DNA"/>
</dbReference>
<comment type="similarity">
    <text evidence="6">Belongs to the major facilitator superfamily. Allantoate permease family.</text>
</comment>
<feature type="transmembrane region" description="Helical" evidence="8">
    <location>
        <begin position="146"/>
        <end position="170"/>
    </location>
</feature>
<evidence type="ECO:0000313" key="11">
    <source>
        <dbReference type="Proteomes" id="UP000256601"/>
    </source>
</evidence>
<keyword evidence="4 8" id="KW-1133">Transmembrane helix</keyword>
<keyword evidence="3 8" id="KW-0812">Transmembrane</keyword>
<comment type="subcellular location">
    <subcellularLocation>
        <location evidence="1">Membrane</location>
        <topology evidence="1">Multi-pass membrane protein</topology>
    </subcellularLocation>
</comment>
<keyword evidence="2" id="KW-0813">Transport</keyword>
<dbReference type="Gene3D" id="1.20.1250.20">
    <property type="entry name" value="MFS general substrate transporter like domains"/>
    <property type="match status" value="2"/>
</dbReference>